<protein>
    <recommendedName>
        <fullName evidence="3">Reverse transcriptase domain-containing protein</fullName>
    </recommendedName>
</protein>
<keyword evidence="2" id="KW-1185">Reference proteome</keyword>
<sequence>MSVPFYTEESNSNLVDNLDEGVAIHALMNGSKDCDFLHSLNKEEPKSLKDILNRSEGYIQAEESVTTKKGVAKETEHLNWLEKLHNNGNKRDRTRHCAFHGTHGHDTKDYKQLRMEIERLIHKGALRQFIRLPKTQRGARRMERSQDNREVGLSGKSVLIIVVVSTQAMMIKFLTPNGVEMARGKPVEVLELTPQARDQVQTLEPNKVIKKKYKSKHWDLVALGDIVKEKTLIVDSLDMREELKECRTEPIDELKPVILDQRKPERTDNIGVDMDTSFMARLENCLMEHKDIFAWCLADMPGIDPEVVCHRLEVNPDVVPIRQKVRQLRAERSATTLV</sequence>
<gene>
    <name evidence="1" type="ORF">SLEP1_g8405</name>
</gene>
<evidence type="ECO:0000313" key="1">
    <source>
        <dbReference type="EMBL" id="GKU94987.1"/>
    </source>
</evidence>
<accession>A0AAV5I1H0</accession>
<dbReference type="EMBL" id="BPVZ01000008">
    <property type="protein sequence ID" value="GKU94987.1"/>
    <property type="molecule type" value="Genomic_DNA"/>
</dbReference>
<evidence type="ECO:0000313" key="2">
    <source>
        <dbReference type="Proteomes" id="UP001054252"/>
    </source>
</evidence>
<comment type="caution">
    <text evidence="1">The sequence shown here is derived from an EMBL/GenBank/DDBJ whole genome shotgun (WGS) entry which is preliminary data.</text>
</comment>
<proteinExistence type="predicted"/>
<evidence type="ECO:0008006" key="3">
    <source>
        <dbReference type="Google" id="ProtNLM"/>
    </source>
</evidence>
<organism evidence="1 2">
    <name type="scientific">Rubroshorea leprosula</name>
    <dbReference type="NCBI Taxonomy" id="152421"/>
    <lineage>
        <taxon>Eukaryota</taxon>
        <taxon>Viridiplantae</taxon>
        <taxon>Streptophyta</taxon>
        <taxon>Embryophyta</taxon>
        <taxon>Tracheophyta</taxon>
        <taxon>Spermatophyta</taxon>
        <taxon>Magnoliopsida</taxon>
        <taxon>eudicotyledons</taxon>
        <taxon>Gunneridae</taxon>
        <taxon>Pentapetalae</taxon>
        <taxon>rosids</taxon>
        <taxon>malvids</taxon>
        <taxon>Malvales</taxon>
        <taxon>Dipterocarpaceae</taxon>
        <taxon>Rubroshorea</taxon>
    </lineage>
</organism>
<dbReference type="AlphaFoldDB" id="A0AAV5I1H0"/>
<dbReference type="Proteomes" id="UP001054252">
    <property type="component" value="Unassembled WGS sequence"/>
</dbReference>
<name>A0AAV5I1H0_9ROSI</name>
<reference evidence="1 2" key="1">
    <citation type="journal article" date="2021" name="Commun. Biol.">
        <title>The genome of Shorea leprosula (Dipterocarpaceae) highlights the ecological relevance of drought in aseasonal tropical rainforests.</title>
        <authorList>
            <person name="Ng K.K.S."/>
            <person name="Kobayashi M.J."/>
            <person name="Fawcett J.A."/>
            <person name="Hatakeyama M."/>
            <person name="Paape T."/>
            <person name="Ng C.H."/>
            <person name="Ang C.C."/>
            <person name="Tnah L.H."/>
            <person name="Lee C.T."/>
            <person name="Nishiyama T."/>
            <person name="Sese J."/>
            <person name="O'Brien M.J."/>
            <person name="Copetti D."/>
            <person name="Mohd Noor M.I."/>
            <person name="Ong R.C."/>
            <person name="Putra M."/>
            <person name="Sireger I.Z."/>
            <person name="Indrioko S."/>
            <person name="Kosugi Y."/>
            <person name="Izuno A."/>
            <person name="Isagi Y."/>
            <person name="Lee S.L."/>
            <person name="Shimizu K.K."/>
        </authorList>
    </citation>
    <scope>NUCLEOTIDE SEQUENCE [LARGE SCALE GENOMIC DNA]</scope>
    <source>
        <strain evidence="1">214</strain>
    </source>
</reference>